<dbReference type="Proteomes" id="UP000257109">
    <property type="component" value="Unassembled WGS sequence"/>
</dbReference>
<reference evidence="1" key="1">
    <citation type="submission" date="2018-05" db="EMBL/GenBank/DDBJ databases">
        <title>Draft genome of Mucuna pruriens seed.</title>
        <authorList>
            <person name="Nnadi N.E."/>
            <person name="Vos R."/>
            <person name="Hasami M.H."/>
            <person name="Devisetty U.K."/>
            <person name="Aguiy J.C."/>
        </authorList>
    </citation>
    <scope>NUCLEOTIDE SEQUENCE [LARGE SCALE GENOMIC DNA]</scope>
    <source>
        <strain evidence="1">JCA_2017</strain>
    </source>
</reference>
<keyword evidence="2" id="KW-1185">Reference proteome</keyword>
<protein>
    <submittedName>
        <fullName evidence="1">Uncharacterized protein</fullName>
    </submittedName>
</protein>
<dbReference type="AlphaFoldDB" id="A0A371GY00"/>
<evidence type="ECO:0000313" key="1">
    <source>
        <dbReference type="EMBL" id="RDX95427.1"/>
    </source>
</evidence>
<feature type="non-terminal residue" evidence="1">
    <location>
        <position position="1"/>
    </location>
</feature>
<evidence type="ECO:0000313" key="2">
    <source>
        <dbReference type="Proteomes" id="UP000257109"/>
    </source>
</evidence>
<organism evidence="1 2">
    <name type="scientific">Mucuna pruriens</name>
    <name type="common">Velvet bean</name>
    <name type="synonym">Dolichos pruriens</name>
    <dbReference type="NCBI Taxonomy" id="157652"/>
    <lineage>
        <taxon>Eukaryota</taxon>
        <taxon>Viridiplantae</taxon>
        <taxon>Streptophyta</taxon>
        <taxon>Embryophyta</taxon>
        <taxon>Tracheophyta</taxon>
        <taxon>Spermatophyta</taxon>
        <taxon>Magnoliopsida</taxon>
        <taxon>eudicotyledons</taxon>
        <taxon>Gunneridae</taxon>
        <taxon>Pentapetalae</taxon>
        <taxon>rosids</taxon>
        <taxon>fabids</taxon>
        <taxon>Fabales</taxon>
        <taxon>Fabaceae</taxon>
        <taxon>Papilionoideae</taxon>
        <taxon>50 kb inversion clade</taxon>
        <taxon>NPAAA clade</taxon>
        <taxon>indigoferoid/millettioid clade</taxon>
        <taxon>Phaseoleae</taxon>
        <taxon>Mucuna</taxon>
    </lineage>
</organism>
<gene>
    <name evidence="1" type="ORF">CR513_22056</name>
</gene>
<proteinExistence type="predicted"/>
<name>A0A371GY00_MUCPR</name>
<dbReference type="EMBL" id="QJKJ01004133">
    <property type="protein sequence ID" value="RDX95427.1"/>
    <property type="molecule type" value="Genomic_DNA"/>
</dbReference>
<sequence>MAIMAIQGSTLRPRDPVICFTDEDYKGTLPHQNDPMVISLIVANYKIERILIEQGSSVTSQCSKKWNSPPLVEIRGTMEIETIFGVGANA</sequence>
<dbReference type="OrthoDB" id="1752268at2759"/>
<accession>A0A371GY00</accession>
<comment type="caution">
    <text evidence="1">The sequence shown here is derived from an EMBL/GenBank/DDBJ whole genome shotgun (WGS) entry which is preliminary data.</text>
</comment>